<dbReference type="EMBL" id="RCVZ01000015">
    <property type="protein sequence ID" value="RLQ93294.1"/>
    <property type="molecule type" value="Genomic_DNA"/>
</dbReference>
<dbReference type="RefSeq" id="WP_121681984.1">
    <property type="nucleotide sequence ID" value="NZ_RCVZ01000015.1"/>
</dbReference>
<evidence type="ECO:0000313" key="3">
    <source>
        <dbReference type="Proteomes" id="UP000276770"/>
    </source>
</evidence>
<evidence type="ECO:0000259" key="1">
    <source>
        <dbReference type="Pfam" id="PF01636"/>
    </source>
</evidence>
<dbReference type="GO" id="GO:0016740">
    <property type="term" value="F:transferase activity"/>
    <property type="evidence" value="ECO:0007669"/>
    <property type="project" value="UniProtKB-KW"/>
</dbReference>
<proteinExistence type="predicted"/>
<dbReference type="Proteomes" id="UP000276770">
    <property type="component" value="Unassembled WGS sequence"/>
</dbReference>
<dbReference type="InterPro" id="IPR002575">
    <property type="entry name" value="Aminoglycoside_PTrfase"/>
</dbReference>
<dbReference type="Pfam" id="PF01636">
    <property type="entry name" value="APH"/>
    <property type="match status" value="1"/>
</dbReference>
<gene>
    <name evidence="2" type="ORF">D9X91_17680</name>
</gene>
<reference evidence="2 3" key="1">
    <citation type="submission" date="2018-10" db="EMBL/GenBank/DDBJ databases">
        <title>Falsibacillus sp. genome draft.</title>
        <authorList>
            <person name="Shi S."/>
        </authorList>
    </citation>
    <scope>NUCLEOTIDE SEQUENCE [LARGE SCALE GENOMIC DNA]</scope>
    <source>
        <strain evidence="2 3">GY 10110</strain>
    </source>
</reference>
<dbReference type="SUPFAM" id="SSF56112">
    <property type="entry name" value="Protein kinase-like (PK-like)"/>
    <property type="match status" value="1"/>
</dbReference>
<dbReference type="OrthoDB" id="2363646at2"/>
<dbReference type="InterPro" id="IPR011009">
    <property type="entry name" value="Kinase-like_dom_sf"/>
</dbReference>
<feature type="domain" description="Aminoglycoside phosphotransferase" evidence="1">
    <location>
        <begin position="23"/>
        <end position="240"/>
    </location>
</feature>
<evidence type="ECO:0000313" key="2">
    <source>
        <dbReference type="EMBL" id="RLQ93294.1"/>
    </source>
</evidence>
<dbReference type="Gene3D" id="3.90.1200.10">
    <property type="match status" value="1"/>
</dbReference>
<keyword evidence="2" id="KW-0808">Transferase</keyword>
<organism evidence="2 3">
    <name type="scientific">Falsibacillus albus</name>
    <dbReference type="NCBI Taxonomy" id="2478915"/>
    <lineage>
        <taxon>Bacteria</taxon>
        <taxon>Bacillati</taxon>
        <taxon>Bacillota</taxon>
        <taxon>Bacilli</taxon>
        <taxon>Bacillales</taxon>
        <taxon>Bacillaceae</taxon>
        <taxon>Falsibacillus</taxon>
    </lineage>
</organism>
<sequence>MDIREIINELTVKQIISDTSIQVVPLSGGTSSEVFLLLERDHHRFVVKLNEETVLSAEAGFLQNYQSVKHFPDLVYQDPANRYIVYTFLQGSTNYTRRHKKKMLKILVHEAINHYKKEEDHAKWGWLGEEKDSWRAFLHGRIEETSGLLQGFLSVEDIQYVRGLVDQPERYSYLDAPFLIHGDCGVHNFLFNDGDLSGVIDPTPIYGDPLYDLIYAFCSSPDDLSRETIECAAAELNGYHAICGHFLYGEVLIGLFLRMGTCLIHHPNDLEEYMVAWKYWKNACQDG</sequence>
<protein>
    <submittedName>
        <fullName evidence="2">Aminoglycoside phosphotransferase family protein</fullName>
    </submittedName>
</protein>
<accession>A0A3L7JSJ5</accession>
<keyword evidence="3" id="KW-1185">Reference proteome</keyword>
<dbReference type="AlphaFoldDB" id="A0A3L7JSJ5"/>
<name>A0A3L7JSJ5_9BACI</name>
<comment type="caution">
    <text evidence="2">The sequence shown here is derived from an EMBL/GenBank/DDBJ whole genome shotgun (WGS) entry which is preliminary data.</text>
</comment>